<evidence type="ECO:0000256" key="4">
    <source>
        <dbReference type="ARBA" id="ARBA00022989"/>
    </source>
</evidence>
<gene>
    <name evidence="8" type="ORF">BBIA_0123</name>
</gene>
<dbReference type="Proteomes" id="UP000029108">
    <property type="component" value="Unassembled WGS sequence"/>
</dbReference>
<accession>A0A086ZN90</accession>
<evidence type="ECO:0000256" key="1">
    <source>
        <dbReference type="ARBA" id="ARBA00004651"/>
    </source>
</evidence>
<keyword evidence="4 6" id="KW-1133">Transmembrane helix</keyword>
<evidence type="ECO:0000256" key="3">
    <source>
        <dbReference type="ARBA" id="ARBA00022692"/>
    </source>
</evidence>
<comment type="caution">
    <text evidence="8">The sequence shown here is derived from an EMBL/GenBank/DDBJ whole genome shotgun (WGS) entry which is preliminary data.</text>
</comment>
<dbReference type="EMBL" id="JGYN01000030">
    <property type="protein sequence ID" value="KFI47990.1"/>
    <property type="molecule type" value="Genomic_DNA"/>
</dbReference>
<evidence type="ECO:0000256" key="5">
    <source>
        <dbReference type="ARBA" id="ARBA00023136"/>
    </source>
</evidence>
<feature type="transmembrane region" description="Helical" evidence="6">
    <location>
        <begin position="132"/>
        <end position="155"/>
    </location>
</feature>
<dbReference type="SUPFAM" id="SSF103473">
    <property type="entry name" value="MFS general substrate transporter"/>
    <property type="match status" value="1"/>
</dbReference>
<evidence type="ECO:0000256" key="6">
    <source>
        <dbReference type="SAM" id="Phobius"/>
    </source>
</evidence>
<keyword evidence="9" id="KW-1185">Reference proteome</keyword>
<dbReference type="PANTHER" id="PTHR23513:SF11">
    <property type="entry name" value="STAPHYLOFERRIN A TRANSPORTER"/>
    <property type="match status" value="1"/>
</dbReference>
<dbReference type="CDD" id="cd06173">
    <property type="entry name" value="MFS_MefA_like"/>
    <property type="match status" value="1"/>
</dbReference>
<feature type="transmembrane region" description="Helical" evidence="6">
    <location>
        <begin position="281"/>
        <end position="305"/>
    </location>
</feature>
<feature type="transmembrane region" description="Helical" evidence="6">
    <location>
        <begin position="72"/>
        <end position="96"/>
    </location>
</feature>
<organism evidence="8 9">
    <name type="scientific">Bifidobacterium biavatii DSM 23969</name>
    <dbReference type="NCBI Taxonomy" id="1437608"/>
    <lineage>
        <taxon>Bacteria</taxon>
        <taxon>Bacillati</taxon>
        <taxon>Actinomycetota</taxon>
        <taxon>Actinomycetes</taxon>
        <taxon>Bifidobacteriales</taxon>
        <taxon>Bifidobacteriaceae</taxon>
        <taxon>Bifidobacterium</taxon>
    </lineage>
</organism>
<protein>
    <submittedName>
        <fullName evidence="8">Major facilitator transporter</fullName>
    </submittedName>
</protein>
<proteinExistence type="predicted"/>
<comment type="subcellular location">
    <subcellularLocation>
        <location evidence="1">Cell membrane</location>
        <topology evidence="1">Multi-pass membrane protein</topology>
    </subcellularLocation>
</comment>
<dbReference type="Gene3D" id="1.20.1250.20">
    <property type="entry name" value="MFS general substrate transporter like domains"/>
    <property type="match status" value="1"/>
</dbReference>
<evidence type="ECO:0000256" key="2">
    <source>
        <dbReference type="ARBA" id="ARBA00022475"/>
    </source>
</evidence>
<dbReference type="InterPro" id="IPR011701">
    <property type="entry name" value="MFS"/>
</dbReference>
<dbReference type="Pfam" id="PF07690">
    <property type="entry name" value="MFS_1"/>
    <property type="match status" value="2"/>
</dbReference>
<evidence type="ECO:0000313" key="9">
    <source>
        <dbReference type="Proteomes" id="UP000029108"/>
    </source>
</evidence>
<sequence length="469" mass="48422">MPANTETNPSVSVSNADLGISSVPAQSSKARSPWRTPHYAMWFTADTADVFADALQTFALPLIAFELSQSKFVAGALTTLSMIVMMVLTPIGGVIVDRHDRRTLMIGQGLGQLVVGALLAVCVATGTLNLPILVLSVLAPGVISGLLGASTDAILRSLIPTDLYAKAQSVREGREAGVGLLSSPISGVLYGLFAWLPMAVAAVISGVGAICSCLLPKQGMAGVVDDGMTGNDGADDGTVDAEASAPGDDVEAANIGSLASSFACDFAAGWKWSLTRRTLPWIIVFGAVINVAFAGLETGAQLMLIARGVSAFNIGLVFTGMGVCSLIGSLIAGRVSDRLATGHIVMLSSLLTFACFVPLVFDSGYGTVLVCLSLIGLLLPSLNASLFGFMYGRTSEDMQGRVSSVFETLVGVFGACAPFAAGWALQYLDGGFTIVAVAACALGLAALLIAALSPIRDIPTADRWEEYVL</sequence>
<dbReference type="GO" id="GO:0005886">
    <property type="term" value="C:plasma membrane"/>
    <property type="evidence" value="ECO:0007669"/>
    <property type="project" value="UniProtKB-SubCell"/>
</dbReference>
<dbReference type="eggNOG" id="COG2814">
    <property type="taxonomic scope" value="Bacteria"/>
</dbReference>
<keyword evidence="2" id="KW-1003">Cell membrane</keyword>
<dbReference type="PANTHER" id="PTHR23513">
    <property type="entry name" value="INTEGRAL MEMBRANE EFFLUX PROTEIN-RELATED"/>
    <property type="match status" value="1"/>
</dbReference>
<feature type="transmembrane region" description="Helical" evidence="6">
    <location>
        <begin position="431"/>
        <end position="453"/>
    </location>
</feature>
<evidence type="ECO:0000259" key="7">
    <source>
        <dbReference type="PROSITE" id="PS50850"/>
    </source>
</evidence>
<feature type="transmembrane region" description="Helical" evidence="6">
    <location>
        <begin position="344"/>
        <end position="361"/>
    </location>
</feature>
<dbReference type="RefSeq" id="WP_051923976.1">
    <property type="nucleotide sequence ID" value="NZ_JDUU01000028.1"/>
</dbReference>
<feature type="transmembrane region" description="Helical" evidence="6">
    <location>
        <begin position="103"/>
        <end position="126"/>
    </location>
</feature>
<keyword evidence="5 6" id="KW-0472">Membrane</keyword>
<dbReference type="GO" id="GO:0022857">
    <property type="term" value="F:transmembrane transporter activity"/>
    <property type="evidence" value="ECO:0007669"/>
    <property type="project" value="InterPro"/>
</dbReference>
<feature type="transmembrane region" description="Helical" evidence="6">
    <location>
        <begin position="311"/>
        <end position="332"/>
    </location>
</feature>
<dbReference type="OrthoDB" id="4965946at2"/>
<dbReference type="PROSITE" id="PS50850">
    <property type="entry name" value="MFS"/>
    <property type="match status" value="1"/>
</dbReference>
<feature type="transmembrane region" description="Helical" evidence="6">
    <location>
        <begin position="199"/>
        <end position="215"/>
    </location>
</feature>
<evidence type="ECO:0000313" key="8">
    <source>
        <dbReference type="EMBL" id="KFI47990.1"/>
    </source>
</evidence>
<feature type="domain" description="Major facilitator superfamily (MFS) profile" evidence="7">
    <location>
        <begin position="1"/>
        <end position="457"/>
    </location>
</feature>
<name>A0A086ZN90_9BIFI</name>
<dbReference type="InterPro" id="IPR020846">
    <property type="entry name" value="MFS_dom"/>
</dbReference>
<dbReference type="AlphaFoldDB" id="A0A086ZN90"/>
<feature type="transmembrane region" description="Helical" evidence="6">
    <location>
        <begin position="367"/>
        <end position="392"/>
    </location>
</feature>
<reference evidence="8 9" key="1">
    <citation type="submission" date="2014-03" db="EMBL/GenBank/DDBJ databases">
        <title>Genomics of Bifidobacteria.</title>
        <authorList>
            <person name="Ventura M."/>
            <person name="Milani C."/>
            <person name="Lugli G.A."/>
        </authorList>
    </citation>
    <scope>NUCLEOTIDE SEQUENCE [LARGE SCALE GENOMIC DNA]</scope>
    <source>
        <strain evidence="8 9">DSM 23969</strain>
    </source>
</reference>
<keyword evidence="3 6" id="KW-0812">Transmembrane</keyword>
<dbReference type="InterPro" id="IPR036259">
    <property type="entry name" value="MFS_trans_sf"/>
</dbReference>
<feature type="transmembrane region" description="Helical" evidence="6">
    <location>
        <begin position="404"/>
        <end position="425"/>
    </location>
</feature>